<feature type="compositionally biased region" description="Acidic residues" evidence="1">
    <location>
        <begin position="191"/>
        <end position="200"/>
    </location>
</feature>
<dbReference type="AlphaFoldDB" id="A0A3N0CRV9"/>
<dbReference type="RefSeq" id="WP_123225667.1">
    <property type="nucleotide sequence ID" value="NZ_RJSE01000001.1"/>
</dbReference>
<name>A0A3N0CRV9_9ACTN</name>
<protein>
    <submittedName>
        <fullName evidence="2">Uncharacterized protein</fullName>
    </submittedName>
</protein>
<proteinExistence type="predicted"/>
<comment type="caution">
    <text evidence="2">The sequence shown here is derived from an EMBL/GenBank/DDBJ whole genome shotgun (WGS) entry which is preliminary data.</text>
</comment>
<organism evidence="2 3">
    <name type="scientific">Nocardioides marmoriginsengisoli</name>
    <dbReference type="NCBI Taxonomy" id="661483"/>
    <lineage>
        <taxon>Bacteria</taxon>
        <taxon>Bacillati</taxon>
        <taxon>Actinomycetota</taxon>
        <taxon>Actinomycetes</taxon>
        <taxon>Propionibacteriales</taxon>
        <taxon>Nocardioidaceae</taxon>
        <taxon>Nocardioides</taxon>
    </lineage>
</organism>
<evidence type="ECO:0000313" key="2">
    <source>
        <dbReference type="EMBL" id="RNL66222.1"/>
    </source>
</evidence>
<accession>A0A3N0CRV9</accession>
<keyword evidence="3" id="KW-1185">Reference proteome</keyword>
<reference evidence="2 3" key="1">
    <citation type="submission" date="2018-11" db="EMBL/GenBank/DDBJ databases">
        <authorList>
            <person name="Li F."/>
        </authorList>
    </citation>
    <scope>NUCLEOTIDE SEQUENCE [LARGE SCALE GENOMIC DNA]</scope>
    <source>
        <strain evidence="2 3">Gsoil 097</strain>
    </source>
</reference>
<evidence type="ECO:0000256" key="1">
    <source>
        <dbReference type="SAM" id="MobiDB-lite"/>
    </source>
</evidence>
<gene>
    <name evidence="2" type="ORF">EFK50_00940</name>
</gene>
<dbReference type="EMBL" id="RJSE01000001">
    <property type="protein sequence ID" value="RNL66222.1"/>
    <property type="molecule type" value="Genomic_DNA"/>
</dbReference>
<feature type="region of interest" description="Disordered" evidence="1">
    <location>
        <begin position="154"/>
        <end position="200"/>
    </location>
</feature>
<dbReference type="Proteomes" id="UP000267128">
    <property type="component" value="Unassembled WGS sequence"/>
</dbReference>
<sequence length="200" mass="21541">MSIFTDSRAVIFIADYASDEGNGKVGALGIGFRVVGMNPNGLSAPQTVVVMIDVPAKHIGQQFPISLELRRSDNDQIVKMIGPTGQQDSLRVQQMVSASPNGLTGVYLPPDFGGRVQVVMQFPNGIQLEPGVTYHWKLEIEGQHNKQWVSEFHMAGPPPQPIIGGPADHPTESMPPLTEYVVPQPKPADAPGDEPPTDQA</sequence>
<evidence type="ECO:0000313" key="3">
    <source>
        <dbReference type="Proteomes" id="UP000267128"/>
    </source>
</evidence>
<dbReference type="OrthoDB" id="5186627at2"/>